<evidence type="ECO:0000313" key="2">
    <source>
        <dbReference type="EMBL" id="CAE7510288.1"/>
    </source>
</evidence>
<evidence type="ECO:0000313" key="3">
    <source>
        <dbReference type="Proteomes" id="UP000601435"/>
    </source>
</evidence>
<proteinExistence type="predicted"/>
<feature type="non-terminal residue" evidence="2">
    <location>
        <position position="1"/>
    </location>
</feature>
<keyword evidence="3" id="KW-1185">Reference proteome</keyword>
<name>A0A812T4J8_9DINO</name>
<feature type="region of interest" description="Disordered" evidence="1">
    <location>
        <begin position="1484"/>
        <end position="1508"/>
    </location>
</feature>
<comment type="caution">
    <text evidence="2">The sequence shown here is derived from an EMBL/GenBank/DDBJ whole genome shotgun (WGS) entry which is preliminary data.</text>
</comment>
<evidence type="ECO:0000256" key="1">
    <source>
        <dbReference type="SAM" id="MobiDB-lite"/>
    </source>
</evidence>
<dbReference type="Proteomes" id="UP000601435">
    <property type="component" value="Unassembled WGS sequence"/>
</dbReference>
<gene>
    <name evidence="2" type="ORF">SNEC2469_LOCUS14571</name>
</gene>
<reference evidence="2" key="1">
    <citation type="submission" date="2021-02" db="EMBL/GenBank/DDBJ databases">
        <authorList>
            <person name="Dougan E. K."/>
            <person name="Rhodes N."/>
            <person name="Thang M."/>
            <person name="Chan C."/>
        </authorList>
    </citation>
    <scope>NUCLEOTIDE SEQUENCE</scope>
</reference>
<accession>A0A812T4J8</accession>
<feature type="region of interest" description="Disordered" evidence="1">
    <location>
        <begin position="1"/>
        <end position="32"/>
    </location>
</feature>
<sequence length="1855" mass="202602">TDDWVFVPSEGQPDTPTSKDPRPPPVPADAGPESLLHLVVGLAPAVRLERARRAWNAGLQARQLLAGTQDFPDATPPLQVRSGFYVVLRNGRGGEPACYNSYSGFKRDVGALSGTDTVCHGFPTQGEGQIYAAAAGVPATFSLTLLDLLWLVLLEKEEEEDGSEVPVDSPLQVLVVDFATSAASYLEPFDPASLEEPVPFLTASPQVFPQGLQLVSLCKGWLRTMAADRLAFYTAPEEEEELLEEAPPEVPAAKPRPKRVTTAQLADQLGSISQLLPTITSQLKEISEKQAKVESRPAEPALAPHRKPFVFPTAKATAPAPAEDGFLQDTLELGDPSAGGLGEGLATSALTQQTQGPRAFSSKGSAKRERLLAELAERNGSFMLAVAQQGFRRMYPSENVPRTLDEFRAEPRRFTFGQYLERYGGYGAQRELGLTMHMTTQIADVLLSGETDAALDLLALMVTCLEQVCQDGGKWEVGYTLSLFPEPAHQVFSSRGSPQNPRLRAWAPLCPAPWATTALAFLKEADNIIARRQEASASATSSRLVLGQFKMATAMPLQTFLRSFACMTSWRHVLIPRFFACVTFWRHFIILLLAQLRLDELALGLATPPRRLLLGEVSDSLTALGFSSDKCGPGFPGLLKLSGRANWDPSDYLDDLFYLPFRVPDLSKESAVKVYDLARRWDSFGLLRLACTGPSPRQEFSISVTDRSDFYHQLAVPPRRALRNVLVPPIEAARVADLRAFQAQPLLDDVPSGLRRGEPSKKLFACFNAVLQGDALGVEVATSSHARLLCSGGLLDPASRLCGGQTFPHGAPEDLVQGLIIDDFFAISCPELGAKGPSLASRALAHARAIYAREGLLGSVEKDIDGSCCATVGGAELDASASTRSQRIATVGPPRAKRLGLAAISLESCRLRKTSDVLHLCLVGGWVSGFCYRKALMACFDKVFSFVNATEVDSNSPQVVDLPRSVADELVVAAALSHLLASDVSAPWAERLFAADSSESRGAIVQSPISKETTSLLRSSTFKAAGPARLLSREEAALRRIDPDYEPRLPPPLEGSSPKRPPACRFHYLQLWGASKGIGHYLEALGWTTGPCIDPRTSVEYDPSSVRVFEWAAFLVEAGALAAVHVAHLLAEGTLFLSVGFPAFELLAQSWRRDLLVQPPEPGLGEEVWLEAAAAFDFSLCLRSQALASCRLDAEGLETPLVNDLALSSKWTTLRAWKWPGPVHINILECSCVYRLMCSLARCSGPLRFVTLCDSAVTCHALRKGRSPSAGLRKVLRRISAVGLAFGLYPSAPYCPTRLMPADHPSRGAEIPDPLPSRLGHLVGYSALLPLTRIVPSRRWASNWLRLFFGLTSYRPLGAGELYRYQGHSFRTFVPCPLDFCSWGPGLAPSHLDLVRAPRPSSPPLVDFDSSLGFPGEGPQADRDCFPRPSRPPLVDFDSSLGFPGEGPLCQSKCAFPLGFFVLLFLQGVQGPVPLATSHGLLLPRSARNRQRQERRGAGDLPAGRPVEPVTQKNREALWASFCEWLATAGIERGLFETAEGQQDIDGINAVLGRYGRELYRAGRPYAHYSETLNAFSSRVPKLRRLLQPAWDVAFAWRREEPSLHHAAMPWQVLVALVATALLWGWVKVLGALRSDLLLPSDVQGTSDYALLSIRNPKTRFSAARHQAVRVDQPNLLAVLELVYQKVPAGCKLWPFSGQTLRSRFQQLCVALQLPVGRSPGKNGLELSSLRAGGATWLMNTVEDSEFVRRRGRWLSSRIMEIYIQEVTALQFLPTLPASAREKVFLALETFPGILDRVVFFASVGILPTVWYKLLAEDSFTMTDGRNTGGRLRNAVAAQQGRHVNFTFARQKRKE</sequence>
<organism evidence="2 3">
    <name type="scientific">Symbiodinium necroappetens</name>
    <dbReference type="NCBI Taxonomy" id="1628268"/>
    <lineage>
        <taxon>Eukaryota</taxon>
        <taxon>Sar</taxon>
        <taxon>Alveolata</taxon>
        <taxon>Dinophyceae</taxon>
        <taxon>Suessiales</taxon>
        <taxon>Symbiodiniaceae</taxon>
        <taxon>Symbiodinium</taxon>
    </lineage>
</organism>
<dbReference type="EMBL" id="CAJNJA010023388">
    <property type="protein sequence ID" value="CAE7510288.1"/>
    <property type="molecule type" value="Genomic_DNA"/>
</dbReference>
<protein>
    <submittedName>
        <fullName evidence="2">Uncharacterized protein</fullName>
    </submittedName>
</protein>
<dbReference type="OrthoDB" id="417616at2759"/>